<comment type="caution">
    <text evidence="2">The sequence shown here is derived from an EMBL/GenBank/DDBJ whole genome shotgun (WGS) entry which is preliminary data.</text>
</comment>
<reference evidence="2 3" key="1">
    <citation type="submission" date="2019-08" db="EMBL/GenBank/DDBJ databases">
        <title>In-depth cultivation of the pig gut microbiome towards novel bacterial diversity and tailored functional studies.</title>
        <authorList>
            <person name="Wylensek D."/>
            <person name="Hitch T.C.A."/>
            <person name="Clavel T."/>
        </authorList>
    </citation>
    <scope>NUCLEOTIDE SEQUENCE [LARGE SCALE GENOMIC DNA]</scope>
    <source>
        <strain evidence="2 3">WCA-693-APC-5D-A</strain>
    </source>
</reference>
<dbReference type="SUPFAM" id="SSF53335">
    <property type="entry name" value="S-adenosyl-L-methionine-dependent methyltransferases"/>
    <property type="match status" value="1"/>
</dbReference>
<dbReference type="GO" id="GO:0032259">
    <property type="term" value="P:methylation"/>
    <property type="evidence" value="ECO:0007669"/>
    <property type="project" value="UniProtKB-KW"/>
</dbReference>
<dbReference type="GO" id="GO:0008170">
    <property type="term" value="F:N-methyltransferase activity"/>
    <property type="evidence" value="ECO:0007669"/>
    <property type="project" value="UniProtKB-ARBA"/>
</dbReference>
<protein>
    <submittedName>
        <fullName evidence="2">Methyltransferase</fullName>
    </submittedName>
</protein>
<dbReference type="InterPro" id="IPR002052">
    <property type="entry name" value="DNA_methylase_N6_adenine_CS"/>
</dbReference>
<evidence type="ECO:0000313" key="3">
    <source>
        <dbReference type="Proteomes" id="UP000433181"/>
    </source>
</evidence>
<dbReference type="GO" id="GO:0003676">
    <property type="term" value="F:nucleic acid binding"/>
    <property type="evidence" value="ECO:0007669"/>
    <property type="project" value="InterPro"/>
</dbReference>
<dbReference type="InterPro" id="IPR007848">
    <property type="entry name" value="Small_mtfrase_dom"/>
</dbReference>
<name>A0A6I2UIT8_9FIRM</name>
<dbReference type="GeneID" id="96779431"/>
<proteinExistence type="predicted"/>
<dbReference type="Proteomes" id="UP000433181">
    <property type="component" value="Unassembled WGS sequence"/>
</dbReference>
<dbReference type="PANTHER" id="PTHR47739:SF1">
    <property type="entry name" value="TRNA1(VAL) (ADENINE(37)-N6)-METHYLTRANSFERASE"/>
    <property type="match status" value="1"/>
</dbReference>
<accession>A0A6I2UIT8</accession>
<keyword evidence="2" id="KW-0808">Transferase</keyword>
<sequence length="257" mass="29095">MENSEKNFRDWSEIIAGLSPDERLDDLLCSGRRIIQNTKEFCFSLDAVLLAHYPRYKKHWRVFDLGTGTGVMPLLIADEVKEIHALEINPVMASLAKRNVVLNNLQEKIHVSEGDYRRIRELYPPESFDCVIANPPYRPVNQGQLNSLDGVARARHEVTATLQDVVKAARYLLRFRGRFAMVHLPERLGEIIVAMAENQIQVKRLQLVQPKPDKPSNLMLIEGVAGAAPGGMKAELPLIVHEADGSYTREILDIYNM</sequence>
<dbReference type="EMBL" id="VUNR01000024">
    <property type="protein sequence ID" value="MSU09484.1"/>
    <property type="molecule type" value="Genomic_DNA"/>
</dbReference>
<keyword evidence="2" id="KW-0489">Methyltransferase</keyword>
<dbReference type="InterPro" id="IPR050210">
    <property type="entry name" value="tRNA_Adenine-N(6)_MTase"/>
</dbReference>
<dbReference type="RefSeq" id="WP_154407655.1">
    <property type="nucleotide sequence ID" value="NZ_VUNR01000024.1"/>
</dbReference>
<gene>
    <name evidence="2" type="ORF">FYJ84_10880</name>
</gene>
<evidence type="ECO:0000313" key="2">
    <source>
        <dbReference type="EMBL" id="MSU09484.1"/>
    </source>
</evidence>
<dbReference type="AlphaFoldDB" id="A0A6I2UIT8"/>
<dbReference type="GO" id="GO:0008757">
    <property type="term" value="F:S-adenosylmethionine-dependent methyltransferase activity"/>
    <property type="evidence" value="ECO:0007669"/>
    <property type="project" value="UniProtKB-ARBA"/>
</dbReference>
<dbReference type="Pfam" id="PF05175">
    <property type="entry name" value="MTS"/>
    <property type="match status" value="1"/>
</dbReference>
<dbReference type="PROSITE" id="PS00092">
    <property type="entry name" value="N6_MTASE"/>
    <property type="match status" value="1"/>
</dbReference>
<organism evidence="2 3">
    <name type="scientific">Anaerovibrio slackiae</name>
    <dbReference type="NCBI Taxonomy" id="2652309"/>
    <lineage>
        <taxon>Bacteria</taxon>
        <taxon>Bacillati</taxon>
        <taxon>Bacillota</taxon>
        <taxon>Negativicutes</taxon>
        <taxon>Selenomonadales</taxon>
        <taxon>Selenomonadaceae</taxon>
        <taxon>Anaerovibrio</taxon>
    </lineage>
</organism>
<dbReference type="PANTHER" id="PTHR47739">
    <property type="entry name" value="TRNA1(VAL) (ADENINE(37)-N6)-METHYLTRANSFERASE"/>
    <property type="match status" value="1"/>
</dbReference>
<dbReference type="InterPro" id="IPR029063">
    <property type="entry name" value="SAM-dependent_MTases_sf"/>
</dbReference>
<evidence type="ECO:0000259" key="1">
    <source>
        <dbReference type="Pfam" id="PF05175"/>
    </source>
</evidence>
<dbReference type="Gene3D" id="3.40.50.150">
    <property type="entry name" value="Vaccinia Virus protein VP39"/>
    <property type="match status" value="1"/>
</dbReference>
<keyword evidence="3" id="KW-1185">Reference proteome</keyword>
<feature type="domain" description="Methyltransferase small" evidence="1">
    <location>
        <begin position="48"/>
        <end position="142"/>
    </location>
</feature>
<dbReference type="CDD" id="cd02440">
    <property type="entry name" value="AdoMet_MTases"/>
    <property type="match status" value="1"/>
</dbReference>